<accession>A0ABQ8VWL7</accession>
<sequence length="212" mass="22699">MFSIRLASILVLVSAALATPLSAKRQPWDQDLINLYVRDTNVSLNNYAGLQSMSGFDNFRGSGNFDGSQNAQITVIEEQQTVCHTEQIEIIQQKLVVLQEIAKRIITEQICEVETQTIVLEQFSSGLTVFQKDISRTTTKQVGYDKNVAGLVGNLTNPDGSLSTSDLGFNGTSVGSNTVVPSGSNWNNTQGPEAVQKALSAAQAAANATSAS</sequence>
<protein>
    <submittedName>
        <fullName evidence="2">Uncharacterized protein</fullName>
    </submittedName>
</protein>
<feature type="signal peptide" evidence="1">
    <location>
        <begin position="1"/>
        <end position="18"/>
    </location>
</feature>
<reference evidence="2" key="1">
    <citation type="submission" date="2022-08" db="EMBL/GenBank/DDBJ databases">
        <title>A Global Phylogenomic Analysis of the Shiitake Genus Lentinula.</title>
        <authorList>
            <consortium name="DOE Joint Genome Institute"/>
            <person name="Sierra-Patev S."/>
            <person name="Min B."/>
            <person name="Naranjo-Ortiz M."/>
            <person name="Looney B."/>
            <person name="Konkel Z."/>
            <person name="Slot J.C."/>
            <person name="Sakamoto Y."/>
            <person name="Steenwyk J.L."/>
            <person name="Rokas A."/>
            <person name="Carro J."/>
            <person name="Camarero S."/>
            <person name="Ferreira P."/>
            <person name="Molpeceres G."/>
            <person name="Ruiz-Duenas F.J."/>
            <person name="Serrano A."/>
            <person name="Henrissat B."/>
            <person name="Drula E."/>
            <person name="Hughes K.W."/>
            <person name="Mata J.L."/>
            <person name="Ishikawa N.K."/>
            <person name="Vargas-Isla R."/>
            <person name="Ushijima S."/>
            <person name="Smith C.A."/>
            <person name="Ahrendt S."/>
            <person name="Andreopoulos W."/>
            <person name="He G."/>
            <person name="Labutti K."/>
            <person name="Lipzen A."/>
            <person name="Ng V."/>
            <person name="Riley R."/>
            <person name="Sandor L."/>
            <person name="Barry K."/>
            <person name="Martinez A.T."/>
            <person name="Xiao Y."/>
            <person name="Gibbons J.G."/>
            <person name="Terashima K."/>
            <person name="Grigoriev I.V."/>
            <person name="Hibbett D.S."/>
        </authorList>
    </citation>
    <scope>NUCLEOTIDE SEQUENCE</scope>
    <source>
        <strain evidence="2">RHP3577 ss4</strain>
    </source>
</reference>
<evidence type="ECO:0000313" key="3">
    <source>
        <dbReference type="Proteomes" id="UP001150217"/>
    </source>
</evidence>
<gene>
    <name evidence="2" type="ORF">C8R41DRAFT_808604</name>
</gene>
<keyword evidence="1" id="KW-0732">Signal</keyword>
<evidence type="ECO:0000256" key="1">
    <source>
        <dbReference type="SAM" id="SignalP"/>
    </source>
</evidence>
<feature type="chain" id="PRO_5047166550" evidence="1">
    <location>
        <begin position="19"/>
        <end position="212"/>
    </location>
</feature>
<dbReference type="EMBL" id="JANVFT010000004">
    <property type="protein sequence ID" value="KAJ4500716.1"/>
    <property type="molecule type" value="Genomic_DNA"/>
</dbReference>
<organism evidence="2 3">
    <name type="scientific">Lentinula lateritia</name>
    <dbReference type="NCBI Taxonomy" id="40482"/>
    <lineage>
        <taxon>Eukaryota</taxon>
        <taxon>Fungi</taxon>
        <taxon>Dikarya</taxon>
        <taxon>Basidiomycota</taxon>
        <taxon>Agaricomycotina</taxon>
        <taxon>Agaricomycetes</taxon>
        <taxon>Agaricomycetidae</taxon>
        <taxon>Agaricales</taxon>
        <taxon>Marasmiineae</taxon>
        <taxon>Omphalotaceae</taxon>
        <taxon>Lentinula</taxon>
    </lineage>
</organism>
<keyword evidence="3" id="KW-1185">Reference proteome</keyword>
<proteinExistence type="predicted"/>
<dbReference type="Proteomes" id="UP001150217">
    <property type="component" value="Unassembled WGS sequence"/>
</dbReference>
<evidence type="ECO:0000313" key="2">
    <source>
        <dbReference type="EMBL" id="KAJ4500716.1"/>
    </source>
</evidence>
<name>A0ABQ8VWL7_9AGAR</name>
<comment type="caution">
    <text evidence="2">The sequence shown here is derived from an EMBL/GenBank/DDBJ whole genome shotgun (WGS) entry which is preliminary data.</text>
</comment>